<evidence type="ECO:0008006" key="3">
    <source>
        <dbReference type="Google" id="ProtNLM"/>
    </source>
</evidence>
<dbReference type="Gene3D" id="1.20.140.40">
    <property type="entry name" value="Invertase/pectin methylesterase inhibitor family protein"/>
    <property type="match status" value="1"/>
</dbReference>
<protein>
    <recommendedName>
        <fullName evidence="3">Pectinesterase inhibitor domain-containing protein</fullName>
    </recommendedName>
</protein>
<dbReference type="OrthoDB" id="770764at2759"/>
<dbReference type="InterPro" id="IPR035513">
    <property type="entry name" value="Invertase/methylesterase_inhib"/>
</dbReference>
<evidence type="ECO:0000313" key="2">
    <source>
        <dbReference type="Proteomes" id="UP000653305"/>
    </source>
</evidence>
<reference evidence="1" key="1">
    <citation type="submission" date="2020-07" db="EMBL/GenBank/DDBJ databases">
        <title>Ethylene signaling mediates host invasion by parasitic plants.</title>
        <authorList>
            <person name="Yoshida S."/>
        </authorList>
    </citation>
    <scope>NUCLEOTIDE SEQUENCE</scope>
    <source>
        <strain evidence="1">Okayama</strain>
    </source>
</reference>
<comment type="caution">
    <text evidence="1">The sequence shown here is derived from an EMBL/GenBank/DDBJ whole genome shotgun (WGS) entry which is preliminary data.</text>
</comment>
<gene>
    <name evidence="1" type="ORF">PHJA_000944600</name>
</gene>
<dbReference type="AlphaFoldDB" id="A0A830BQF3"/>
<dbReference type="SUPFAM" id="SSF101148">
    <property type="entry name" value="Plant invertase/pectin methylesterase inhibitor"/>
    <property type="match status" value="1"/>
</dbReference>
<evidence type="ECO:0000313" key="1">
    <source>
        <dbReference type="EMBL" id="GFP88009.1"/>
    </source>
</evidence>
<organism evidence="1 2">
    <name type="scientific">Phtheirospermum japonicum</name>
    <dbReference type="NCBI Taxonomy" id="374723"/>
    <lineage>
        <taxon>Eukaryota</taxon>
        <taxon>Viridiplantae</taxon>
        <taxon>Streptophyta</taxon>
        <taxon>Embryophyta</taxon>
        <taxon>Tracheophyta</taxon>
        <taxon>Spermatophyta</taxon>
        <taxon>Magnoliopsida</taxon>
        <taxon>eudicotyledons</taxon>
        <taxon>Gunneridae</taxon>
        <taxon>Pentapetalae</taxon>
        <taxon>asterids</taxon>
        <taxon>lamiids</taxon>
        <taxon>Lamiales</taxon>
        <taxon>Orobanchaceae</taxon>
        <taxon>Orobanchaceae incertae sedis</taxon>
        <taxon>Phtheirospermum</taxon>
    </lineage>
</organism>
<proteinExistence type="predicted"/>
<accession>A0A830BQF3</accession>
<sequence>MTKTLLAVRDKVRAGKHIAYGVGPKLPANFRPQTKESVGATCRMAYDNLLDNIDQCVGFVKSDPYSSLDTYLSATTFTDCTDGLHEFDVSMPEVEEFDREVLKLSNVLLAVAQLKKKP</sequence>
<dbReference type="Proteomes" id="UP000653305">
    <property type="component" value="Unassembled WGS sequence"/>
</dbReference>
<dbReference type="EMBL" id="BMAC01000159">
    <property type="protein sequence ID" value="GFP88009.1"/>
    <property type="molecule type" value="Genomic_DNA"/>
</dbReference>
<keyword evidence="2" id="KW-1185">Reference proteome</keyword>
<name>A0A830BQF3_9LAMI</name>